<feature type="chain" id="PRO_5004898333" evidence="7">
    <location>
        <begin position="20"/>
        <end position="467"/>
    </location>
</feature>
<dbReference type="SUPFAM" id="SSF53649">
    <property type="entry name" value="Alkaline phosphatase-like"/>
    <property type="match status" value="1"/>
</dbReference>
<keyword evidence="6" id="KW-0106">Calcium</keyword>
<comment type="caution">
    <text evidence="9">The sequence shown here is derived from an EMBL/GenBank/DDBJ whole genome shotgun (WGS) entry which is preliminary data.</text>
</comment>
<keyword evidence="10" id="KW-1185">Reference proteome</keyword>
<evidence type="ECO:0000259" key="8">
    <source>
        <dbReference type="Pfam" id="PF00884"/>
    </source>
</evidence>
<comment type="cofactor">
    <cofactor evidence="1">
        <name>Ca(2+)</name>
        <dbReference type="ChEBI" id="CHEBI:29108"/>
    </cofactor>
</comment>
<evidence type="ECO:0000256" key="1">
    <source>
        <dbReference type="ARBA" id="ARBA00001913"/>
    </source>
</evidence>
<sequence>MIKLIIQRTCLAITLVAVAACSHIGGKTDTDIAAENQNKRPPNILLILSDDHAWNDYSFMGHEIVKTPNIDKLANEGVTFKRGYVPTSLCRPSLATIATGLYAYQHGITGNDPSRLLPGGKKGELYAQQRAEIIAKIDQVDTLAELLKPKGYVSLQTGKWWEGNYSRGGFDEGMTRGFPQKGGRHGDDGLKIGRSGVKPITDFIDRTVEQEKPFFVWYAPFMPHTPHTPPQRIYKKYQNLGLAESVAKYYAMIEWFDETNGQLFNYLEEKGLKDNTLIVYVSDNGWISNPQQTDRFLPKSKQSPNESGVRTPIIYSLPSQFPAQMREEMTSSIDIVPTVLGAAGLPVPKDLPGLNLFSQLKNKTPIWRDTIFGEGFAHDMDDLNKPESTLMYRWVIDGDWKLIVSYDGKNVSYQKYHDQINQPPRLFNVTNDPYEQNNLAAQHPQIVAKLKRKLEEWYPLNERKMIE</sequence>
<dbReference type="InterPro" id="IPR000917">
    <property type="entry name" value="Sulfatase_N"/>
</dbReference>
<evidence type="ECO:0000256" key="6">
    <source>
        <dbReference type="ARBA" id="ARBA00022837"/>
    </source>
</evidence>
<organism evidence="9 10">
    <name type="scientific">Catenovulum agarivorans DS-2</name>
    <dbReference type="NCBI Taxonomy" id="1328313"/>
    <lineage>
        <taxon>Bacteria</taxon>
        <taxon>Pseudomonadati</taxon>
        <taxon>Pseudomonadota</taxon>
        <taxon>Gammaproteobacteria</taxon>
        <taxon>Alteromonadales</taxon>
        <taxon>Alteromonadaceae</taxon>
        <taxon>Catenovulum</taxon>
    </lineage>
</organism>
<evidence type="ECO:0000256" key="7">
    <source>
        <dbReference type="SAM" id="SignalP"/>
    </source>
</evidence>
<evidence type="ECO:0000256" key="5">
    <source>
        <dbReference type="ARBA" id="ARBA00022801"/>
    </source>
</evidence>
<accession>W7QL43</accession>
<evidence type="ECO:0000256" key="4">
    <source>
        <dbReference type="ARBA" id="ARBA00022729"/>
    </source>
</evidence>
<dbReference type="PROSITE" id="PS51257">
    <property type="entry name" value="PROKAR_LIPOPROTEIN"/>
    <property type="match status" value="1"/>
</dbReference>
<evidence type="ECO:0000313" key="9">
    <source>
        <dbReference type="EMBL" id="EWH08858.1"/>
    </source>
</evidence>
<comment type="similarity">
    <text evidence="2">Belongs to the sulfatase family.</text>
</comment>
<dbReference type="Gene3D" id="3.30.1120.10">
    <property type="match status" value="1"/>
</dbReference>
<protein>
    <submittedName>
        <fullName evidence="9">Arylsulfatase A family protein</fullName>
    </submittedName>
</protein>
<feature type="domain" description="Sulfatase N-terminal" evidence="8">
    <location>
        <begin position="42"/>
        <end position="344"/>
    </location>
</feature>
<dbReference type="InterPro" id="IPR017850">
    <property type="entry name" value="Alkaline_phosphatase_core_sf"/>
</dbReference>
<gene>
    <name evidence="9" type="ORF">DS2_15404</name>
</gene>
<dbReference type="PANTHER" id="PTHR42693:SF42">
    <property type="entry name" value="ARYLSULFATASE G"/>
    <property type="match status" value="1"/>
</dbReference>
<dbReference type="GO" id="GO:0004065">
    <property type="term" value="F:arylsulfatase activity"/>
    <property type="evidence" value="ECO:0007669"/>
    <property type="project" value="TreeGrafter"/>
</dbReference>
<dbReference type="eggNOG" id="COG3119">
    <property type="taxonomic scope" value="Bacteria"/>
</dbReference>
<dbReference type="PATRIC" id="fig|1328313.3.peg.3141"/>
<keyword evidence="5" id="KW-0378">Hydrolase</keyword>
<dbReference type="STRING" id="1328313.DS2_15404"/>
<dbReference type="PANTHER" id="PTHR42693">
    <property type="entry name" value="ARYLSULFATASE FAMILY MEMBER"/>
    <property type="match status" value="1"/>
</dbReference>
<keyword evidence="3" id="KW-0479">Metal-binding</keyword>
<feature type="signal peptide" evidence="7">
    <location>
        <begin position="1"/>
        <end position="19"/>
    </location>
</feature>
<dbReference type="GO" id="GO:0046872">
    <property type="term" value="F:metal ion binding"/>
    <property type="evidence" value="ECO:0007669"/>
    <property type="project" value="UniProtKB-KW"/>
</dbReference>
<keyword evidence="4 7" id="KW-0732">Signal</keyword>
<name>W7QL43_9ALTE</name>
<dbReference type="RefSeq" id="WP_035015738.1">
    <property type="nucleotide sequence ID" value="NZ_ARZY01000035.1"/>
</dbReference>
<reference evidence="9 10" key="1">
    <citation type="journal article" date="2014" name="Genome Announc.">
        <title>Draft Genome Sequence of the Agar-Degrading Bacterium Catenovulum sp. Strain DS-2, Isolated from Intestines of Haliotis diversicolor.</title>
        <authorList>
            <person name="Shan D."/>
            <person name="Li X."/>
            <person name="Gu Z."/>
            <person name="Wei G."/>
            <person name="Gao Z."/>
            <person name="Shao Z."/>
        </authorList>
    </citation>
    <scope>NUCLEOTIDE SEQUENCE [LARGE SCALE GENOMIC DNA]</scope>
    <source>
        <strain evidence="9 10">DS-2</strain>
    </source>
</reference>
<dbReference type="Gene3D" id="3.40.720.10">
    <property type="entry name" value="Alkaline Phosphatase, subunit A"/>
    <property type="match status" value="1"/>
</dbReference>
<evidence type="ECO:0000256" key="3">
    <source>
        <dbReference type="ARBA" id="ARBA00022723"/>
    </source>
</evidence>
<dbReference type="Proteomes" id="UP000019276">
    <property type="component" value="Unassembled WGS sequence"/>
</dbReference>
<dbReference type="AlphaFoldDB" id="W7QL43"/>
<dbReference type="CDD" id="cd16027">
    <property type="entry name" value="SGSH"/>
    <property type="match status" value="1"/>
</dbReference>
<evidence type="ECO:0000313" key="10">
    <source>
        <dbReference type="Proteomes" id="UP000019276"/>
    </source>
</evidence>
<dbReference type="Pfam" id="PF00884">
    <property type="entry name" value="Sulfatase"/>
    <property type="match status" value="1"/>
</dbReference>
<dbReference type="InterPro" id="IPR050738">
    <property type="entry name" value="Sulfatase"/>
</dbReference>
<dbReference type="EMBL" id="ARZY01000035">
    <property type="protein sequence ID" value="EWH08858.1"/>
    <property type="molecule type" value="Genomic_DNA"/>
</dbReference>
<proteinExistence type="inferred from homology"/>
<dbReference type="OrthoDB" id="974590at2"/>
<evidence type="ECO:0000256" key="2">
    <source>
        <dbReference type="ARBA" id="ARBA00008779"/>
    </source>
</evidence>